<organism evidence="1">
    <name type="scientific">Anguilla anguilla</name>
    <name type="common">European freshwater eel</name>
    <name type="synonym">Muraena anguilla</name>
    <dbReference type="NCBI Taxonomy" id="7936"/>
    <lineage>
        <taxon>Eukaryota</taxon>
        <taxon>Metazoa</taxon>
        <taxon>Chordata</taxon>
        <taxon>Craniata</taxon>
        <taxon>Vertebrata</taxon>
        <taxon>Euteleostomi</taxon>
        <taxon>Actinopterygii</taxon>
        <taxon>Neopterygii</taxon>
        <taxon>Teleostei</taxon>
        <taxon>Anguilliformes</taxon>
        <taxon>Anguillidae</taxon>
        <taxon>Anguilla</taxon>
    </lineage>
</organism>
<dbReference type="EMBL" id="GBXM01106512">
    <property type="protein sequence ID" value="JAH02065.1"/>
    <property type="molecule type" value="Transcribed_RNA"/>
</dbReference>
<accession>A0A0E9PDC6</accession>
<evidence type="ECO:0000313" key="1">
    <source>
        <dbReference type="EMBL" id="JAH02065.1"/>
    </source>
</evidence>
<protein>
    <submittedName>
        <fullName evidence="1">Uncharacterized protein</fullName>
    </submittedName>
</protein>
<name>A0A0E9PDC6_ANGAN</name>
<reference evidence="1" key="2">
    <citation type="journal article" date="2015" name="Fish Shellfish Immunol.">
        <title>Early steps in the European eel (Anguilla anguilla)-Vibrio vulnificus interaction in the gills: Role of the RtxA13 toxin.</title>
        <authorList>
            <person name="Callol A."/>
            <person name="Pajuelo D."/>
            <person name="Ebbesson L."/>
            <person name="Teles M."/>
            <person name="MacKenzie S."/>
            <person name="Amaro C."/>
        </authorList>
    </citation>
    <scope>NUCLEOTIDE SEQUENCE</scope>
</reference>
<dbReference type="AlphaFoldDB" id="A0A0E9PDC6"/>
<proteinExistence type="predicted"/>
<sequence length="54" mass="6515">MLHPSCYSPVLFVEEHKVKCLKCYLYIKLRFHCAQVLRNMHRLNGQSCLYFDTH</sequence>
<reference evidence="1" key="1">
    <citation type="submission" date="2014-11" db="EMBL/GenBank/DDBJ databases">
        <authorList>
            <person name="Amaro Gonzalez C."/>
        </authorList>
    </citation>
    <scope>NUCLEOTIDE SEQUENCE</scope>
</reference>